<feature type="domain" description="Rad50/SbcC-type AAA" evidence="4">
    <location>
        <begin position="12"/>
        <end position="227"/>
    </location>
</feature>
<feature type="coiled-coil region" evidence="3">
    <location>
        <begin position="136"/>
        <end position="291"/>
    </location>
</feature>
<dbReference type="InterPro" id="IPR027417">
    <property type="entry name" value="P-loop_NTPase"/>
</dbReference>
<evidence type="ECO:0000313" key="6">
    <source>
        <dbReference type="Proteomes" id="UP001597185"/>
    </source>
</evidence>
<evidence type="ECO:0000313" key="5">
    <source>
        <dbReference type="EMBL" id="MFD1571656.1"/>
    </source>
</evidence>
<keyword evidence="1 3" id="KW-0175">Coiled coil</keyword>
<dbReference type="PANTHER" id="PTHR32114:SF2">
    <property type="entry name" value="ABC TRANSPORTER ABCH.3"/>
    <property type="match status" value="1"/>
</dbReference>
<dbReference type="Pfam" id="PF13476">
    <property type="entry name" value="AAA_23"/>
    <property type="match status" value="1"/>
</dbReference>
<comment type="similarity">
    <text evidence="2">Belongs to the Sph1/Sph2 family.</text>
</comment>
<keyword evidence="6" id="KW-1185">Reference proteome</keyword>
<feature type="coiled-coil region" evidence="3">
    <location>
        <begin position="366"/>
        <end position="484"/>
    </location>
</feature>
<dbReference type="NCBIfam" id="NF045487">
    <property type="entry name" value="ASRP"/>
    <property type="match status" value="1"/>
</dbReference>
<sequence>MEPTMLSESSVRVHASNVGGIDETEVEIEPGVTVLSGRNATNRTSFLQALMAGLGSTRPSLKGDAAEGRVELTVGEETYTRTLTRRGDTVAFGGDPYLDDPELADLFAFLLENNESRRAVARGDDLREIIMRPVDTDQIEAEIRELEAEKDNIDEQIADLDQLESTLPDLETRRAEIVDELEEARADLADAQAAIDELDADLEESRSRKEELEAAFQRVREARSEVEDLAFEIETEESTLAELRSERDDLEVTLEESDPVEEDPERLDGRLTELRERKRALDETLNELGSVISFNEEMLEGDGLDVAFERRSNGDSPDSESESVTDELLDSDEVVCWTCGSEVERDRIGDTVGALRDLRSDKLEERNDVRDRISELTSKRSALRERRRERQRAEERLDAVETEIEEVEDRIDSLEAEREDAEARVQEREAETEDVGAGEYDEVIERHREANELELRVDRLESDLADVDDEIEETEAKLDERETLSERRDAVADDLTDLRTRVDRIEADAVDAFNEHMAAVLDVLGYDNIDRIWIERREAEVREGRRKVSRARFDLHVVRSGDDGSAYRDTVDHLSESEREVTGLVFALAGYLVHDVYETLPFMVLDSLEAIDSDRIAAMVEYLREYAGYLVVALLPEDAAAISGDHHTVESI</sequence>
<evidence type="ECO:0000256" key="2">
    <source>
        <dbReference type="ARBA" id="ARBA00049666"/>
    </source>
</evidence>
<comment type="caution">
    <text evidence="5">The sequence shown here is derived from an EMBL/GenBank/DDBJ whole genome shotgun (WGS) entry which is preliminary data.</text>
</comment>
<reference evidence="5 6" key="1">
    <citation type="journal article" date="2019" name="Int. J. Syst. Evol. Microbiol.">
        <title>The Global Catalogue of Microorganisms (GCM) 10K type strain sequencing project: providing services to taxonomists for standard genome sequencing and annotation.</title>
        <authorList>
            <consortium name="The Broad Institute Genomics Platform"/>
            <consortium name="The Broad Institute Genome Sequencing Center for Infectious Disease"/>
            <person name="Wu L."/>
            <person name="Ma J."/>
        </authorList>
    </citation>
    <scope>NUCLEOTIDE SEQUENCE [LARGE SCALE GENOMIC DNA]</scope>
    <source>
        <strain evidence="5 6">CGMCC 1.12689</strain>
    </source>
</reference>
<dbReference type="InterPro" id="IPR038729">
    <property type="entry name" value="Rad50/SbcC_AAA"/>
</dbReference>
<protein>
    <submittedName>
        <fullName evidence="5">Archaea-specific SMC-related protein</fullName>
    </submittedName>
</protein>
<accession>A0ABD6C3A2</accession>
<gene>
    <name evidence="5" type="ORF">ACFR9T_13870</name>
</gene>
<evidence type="ECO:0000256" key="3">
    <source>
        <dbReference type="SAM" id="Coils"/>
    </source>
</evidence>
<organism evidence="5 6">
    <name type="scientific">Halorubrum laminariae</name>
    <dbReference type="NCBI Taxonomy" id="1433523"/>
    <lineage>
        <taxon>Archaea</taxon>
        <taxon>Methanobacteriati</taxon>
        <taxon>Methanobacteriota</taxon>
        <taxon>Stenosarchaea group</taxon>
        <taxon>Halobacteria</taxon>
        <taxon>Halobacteriales</taxon>
        <taxon>Haloferacaceae</taxon>
        <taxon>Halorubrum</taxon>
    </lineage>
</organism>
<dbReference type="RefSeq" id="WP_256417889.1">
    <property type="nucleotide sequence ID" value="NZ_JANHDL010000003.1"/>
</dbReference>
<evidence type="ECO:0000256" key="1">
    <source>
        <dbReference type="ARBA" id="ARBA00023054"/>
    </source>
</evidence>
<proteinExistence type="inferred from homology"/>
<dbReference type="EMBL" id="JBHUDB010000011">
    <property type="protein sequence ID" value="MFD1571656.1"/>
    <property type="molecule type" value="Genomic_DNA"/>
</dbReference>
<evidence type="ECO:0000259" key="4">
    <source>
        <dbReference type="Pfam" id="PF13476"/>
    </source>
</evidence>
<dbReference type="Proteomes" id="UP001597185">
    <property type="component" value="Unassembled WGS sequence"/>
</dbReference>
<name>A0ABD6C3A2_9EURY</name>
<dbReference type="AlphaFoldDB" id="A0ABD6C3A2"/>
<dbReference type="SUPFAM" id="SSF52540">
    <property type="entry name" value="P-loop containing nucleoside triphosphate hydrolases"/>
    <property type="match status" value="2"/>
</dbReference>
<dbReference type="PANTHER" id="PTHR32114">
    <property type="entry name" value="ABC TRANSPORTER ABCH.3"/>
    <property type="match status" value="1"/>
</dbReference>
<dbReference type="Gene3D" id="3.40.50.300">
    <property type="entry name" value="P-loop containing nucleotide triphosphate hydrolases"/>
    <property type="match status" value="2"/>
</dbReference>